<dbReference type="AlphaFoldDB" id="A0AAU0UJI5"/>
<dbReference type="PANTHER" id="PTHR43854">
    <property type="entry name" value="INDOLEPYRUVATE OXIDOREDUCTASE SUBUNIT IORB"/>
    <property type="match status" value="1"/>
</dbReference>
<dbReference type="NCBIfam" id="NF005325">
    <property type="entry name" value="PRK06853.1-5"/>
    <property type="match status" value="1"/>
</dbReference>
<dbReference type="Pfam" id="PF01558">
    <property type="entry name" value="POR"/>
    <property type="match status" value="1"/>
</dbReference>
<dbReference type="Proteomes" id="UP001329915">
    <property type="component" value="Chromosome"/>
</dbReference>
<reference evidence="3 4" key="1">
    <citation type="submission" date="2023-04" db="EMBL/GenBank/DDBJ databases">
        <authorList>
            <person name="Hsu D."/>
        </authorList>
    </citation>
    <scope>NUCLEOTIDE SEQUENCE [LARGE SCALE GENOMIC DNA]</scope>
    <source>
        <strain evidence="3 4">MK1</strain>
    </source>
</reference>
<dbReference type="EMBL" id="CP121694">
    <property type="protein sequence ID" value="WRO20308.1"/>
    <property type="molecule type" value="Genomic_DNA"/>
</dbReference>
<dbReference type="RefSeq" id="WP_366923211.1">
    <property type="nucleotide sequence ID" value="NZ_CP121694.1"/>
</dbReference>
<proteinExistence type="predicted"/>
<evidence type="ECO:0000259" key="2">
    <source>
        <dbReference type="Pfam" id="PF01558"/>
    </source>
</evidence>
<dbReference type="PANTHER" id="PTHR43854:SF1">
    <property type="entry name" value="INDOLEPYRUVATE OXIDOREDUCTASE SUBUNIT IORB"/>
    <property type="match status" value="1"/>
</dbReference>
<evidence type="ECO:0000256" key="1">
    <source>
        <dbReference type="ARBA" id="ARBA00023002"/>
    </source>
</evidence>
<accession>A0AAU0UJI5</accession>
<protein>
    <submittedName>
        <fullName evidence="3">Indolepyruvate oxidoreductase subunit beta</fullName>
    </submittedName>
</protein>
<dbReference type="InterPro" id="IPR002869">
    <property type="entry name" value="Pyrv_flavodox_OxRed_cen"/>
</dbReference>
<dbReference type="InterPro" id="IPR052198">
    <property type="entry name" value="IorB_Oxidoreductase"/>
</dbReference>
<name>A0AAU0UJI5_9FIRM</name>
<keyword evidence="1" id="KW-0560">Oxidoreductase</keyword>
<sequence>MNKPVNILIVGVGGQGTVLASKILAQVALEIGSNVKVSEIHGMSQRGGSVVTQVRFGEQVYSPIIKEGGADVILAFEKLEALRWQTFLAPGGHMIVNAQEIDPMPVIMGAVSYPNEIIEQLDANADKLTVVDALPLAADAGNIKAANVVLLGVLAKSLGIDREVWLKALEATVPARFLDVNKKAFEKGFGQTA</sequence>
<dbReference type="InterPro" id="IPR019752">
    <property type="entry name" value="Pyrv/ketoisovalerate_OxRed_cat"/>
</dbReference>
<gene>
    <name evidence="3" type="ORF">MFMK1_000066</name>
</gene>
<organism evidence="3 4">
    <name type="scientific">Metallumcola ferriviriculae</name>
    <dbReference type="NCBI Taxonomy" id="3039180"/>
    <lineage>
        <taxon>Bacteria</taxon>
        <taxon>Bacillati</taxon>
        <taxon>Bacillota</taxon>
        <taxon>Clostridia</taxon>
        <taxon>Neomoorellales</taxon>
        <taxon>Desulfitibacteraceae</taxon>
        <taxon>Metallumcola</taxon>
    </lineage>
</organism>
<feature type="domain" description="Pyruvate/ketoisovalerate oxidoreductase catalytic" evidence="2">
    <location>
        <begin position="13"/>
        <end position="189"/>
    </location>
</feature>
<evidence type="ECO:0000313" key="3">
    <source>
        <dbReference type="EMBL" id="WRO20308.1"/>
    </source>
</evidence>
<evidence type="ECO:0000313" key="4">
    <source>
        <dbReference type="Proteomes" id="UP001329915"/>
    </source>
</evidence>
<keyword evidence="4" id="KW-1185">Reference proteome</keyword>
<dbReference type="KEGG" id="dbc:MFMK1_000066"/>
<dbReference type="SUPFAM" id="SSF53323">
    <property type="entry name" value="Pyruvate-ferredoxin oxidoreductase, PFOR, domain III"/>
    <property type="match status" value="1"/>
</dbReference>
<dbReference type="Gene3D" id="3.40.920.10">
    <property type="entry name" value="Pyruvate-ferredoxin oxidoreductase, PFOR, domain III"/>
    <property type="match status" value="1"/>
</dbReference>
<dbReference type="GO" id="GO:0016903">
    <property type="term" value="F:oxidoreductase activity, acting on the aldehyde or oxo group of donors"/>
    <property type="evidence" value="ECO:0007669"/>
    <property type="project" value="InterPro"/>
</dbReference>